<keyword evidence="4" id="KW-0732">Signal</keyword>
<keyword evidence="2" id="KW-0964">Secreted</keyword>
<accession>A0A8B9IY36</accession>
<dbReference type="GO" id="GO:0051240">
    <property type="term" value="P:positive regulation of multicellular organismal process"/>
    <property type="evidence" value="ECO:0007669"/>
    <property type="project" value="UniProtKB-ARBA"/>
</dbReference>
<evidence type="ECO:0000259" key="16">
    <source>
        <dbReference type="PROSITE" id="PS51041"/>
    </source>
</evidence>
<dbReference type="Gene3D" id="1.20.58.60">
    <property type="match status" value="1"/>
</dbReference>
<evidence type="ECO:0000256" key="14">
    <source>
        <dbReference type="SAM" id="MobiDB-lite"/>
    </source>
</evidence>
<sequence>MAVGRHVGPAAAPPPARSAAPPGPADESGAGAGAGRLGVEGSGDSAGGGAEPPWRAETGGGGICVSEGAGSGRGRAGRTEGQKDRGSPRTGTRRPRSPAAAACRPMELCPGPAAPSGWALPLLLALGAGLSHATPHLRYTRPGSRSKNWCAYIVNKNVSCSVLDGTESYVQAQYKCAWNQFPCQPTLVYRTSFRPRYTVAYKTVTELEWRCCPGYKGEDCKEGPAEKPNTARRPTTPAKAVVKKGLERRKKSICVSFRPYLNAEPTEVPEPSPYEKKMQFLEDELFRLTRSVLELQSSVAGVNENLKLTIQEDASKMLVTWLNNLYDRPEPDSVVGGETDTIHLPGLLNNKDQKDPFIDFEMEDLKSELADVKEALKMRNDKLEELNGKVKDYEGQLKQLQEAAQGPTITMPSDNIYREYIDSKFESLRQELLEGFEKKMADLKNSCEYKLQDIQQQCDDNDSNCVGIIDVIKGKENDLRKEINTLRTQIPSNKSSCCKEGERNDFDQQIKDLDKKIERVAEAHRILNVRIDNEISRLSTPDLEDMFGERLEELDARMNVTERNAEEHCFYVEETLRGAIAAEVDELRDLFDQKLQALENRLGGTILEIANTTDPDGMFVNPGPILPSDAGFANNQFTEEINFLKSKLLSLEHLCGQKCQSAPQGMEDIQKELENCDNKYNHLLSKTDNNSVLLQSLNSSLNEKLNLIKGNQRDIQKMQRDVRVFRYSLNVMDKDMKNLQDGLSSCKEQLLGVNSTCRKTQRGVFRKIDQMQRTFANQTAHSSDDCCGEVKERLEQLNDRILNDLSKCKEKTQGIQEGVSDVESRVSHVEKVCGKLDSVSGSLQKIKEGLNKHVSSLWNCIREMNGTIVSHSTDISGLKNSVQHFHSQVSKITTDIEGMLKSQSDPSKEIQGKRIQFLTIQYQARPRSAPPPVHPPPCTPTTLPGLCSPTPLLPPQLRPPLLPALPGSGVVPFLPGTTGIILETGEAGPPGTVFMSGRGRLRSVDGQAGQSTMPIAEGYAGAPGYPKLSPATTESQGPAATAASLVSFSAGLTQKPFSSDVGVVHFNKVLVNDGDYYNPNTGIFTSPYEGRYLITAVLAPERDEYVEAVLSVSNASVAQLHTAGYRRELLEYHKPYSGKQTCGGPGTFHLVLHLKAGDEVNVVVTGGKLAYTDSDEMYSTFSGVLLYPSVSHV</sequence>
<evidence type="ECO:0000256" key="11">
    <source>
        <dbReference type="ARBA" id="ARBA00072328"/>
    </source>
</evidence>
<dbReference type="GO" id="GO:0007155">
    <property type="term" value="P:cell adhesion"/>
    <property type="evidence" value="ECO:0007669"/>
    <property type="project" value="UniProtKB-KW"/>
</dbReference>
<keyword evidence="7" id="KW-0176">Collagen</keyword>
<keyword evidence="9" id="KW-0325">Glycoprotein</keyword>
<dbReference type="Pfam" id="PF07546">
    <property type="entry name" value="EMI"/>
    <property type="match status" value="1"/>
</dbReference>
<dbReference type="PANTHER" id="PTHR15427:SF5">
    <property type="entry name" value="EMILIN-2"/>
    <property type="match status" value="1"/>
</dbReference>
<feature type="compositionally biased region" description="Gly residues" evidence="14">
    <location>
        <begin position="58"/>
        <end position="74"/>
    </location>
</feature>
<evidence type="ECO:0000256" key="5">
    <source>
        <dbReference type="ARBA" id="ARBA00022889"/>
    </source>
</evidence>
<dbReference type="GO" id="GO:0005581">
    <property type="term" value="C:collagen trimer"/>
    <property type="evidence" value="ECO:0007669"/>
    <property type="project" value="UniProtKB-KW"/>
</dbReference>
<evidence type="ECO:0000256" key="10">
    <source>
        <dbReference type="ARBA" id="ARBA00064796"/>
    </source>
</evidence>
<proteinExistence type="predicted"/>
<evidence type="ECO:0000256" key="8">
    <source>
        <dbReference type="ARBA" id="ARBA00023157"/>
    </source>
</evidence>
<reference evidence="17" key="2">
    <citation type="submission" date="2025-09" db="UniProtKB">
        <authorList>
            <consortium name="Ensembl"/>
        </authorList>
    </citation>
    <scope>IDENTIFICATION</scope>
</reference>
<feature type="domain" description="C1q" evidence="15">
    <location>
        <begin position="1041"/>
        <end position="1192"/>
    </location>
</feature>
<feature type="domain" description="EMI" evidence="16">
    <location>
        <begin position="146"/>
        <end position="222"/>
    </location>
</feature>
<feature type="compositionally biased region" description="Basic and acidic residues" evidence="14">
    <location>
        <begin position="77"/>
        <end position="87"/>
    </location>
</feature>
<feature type="region of interest" description="Disordered" evidence="14">
    <location>
        <begin position="1"/>
        <end position="101"/>
    </location>
</feature>
<evidence type="ECO:0000256" key="9">
    <source>
        <dbReference type="ARBA" id="ARBA00023180"/>
    </source>
</evidence>
<evidence type="ECO:0000259" key="15">
    <source>
        <dbReference type="PROSITE" id="PS50871"/>
    </source>
</evidence>
<evidence type="ECO:0000256" key="6">
    <source>
        <dbReference type="ARBA" id="ARBA00023054"/>
    </source>
</evidence>
<dbReference type="InterPro" id="IPR001073">
    <property type="entry name" value="C1q_dom"/>
</dbReference>
<dbReference type="PROSITE" id="PS50871">
    <property type="entry name" value="C1Q"/>
    <property type="match status" value="1"/>
</dbReference>
<dbReference type="FunFam" id="2.60.120.40:FF:000011">
    <property type="entry name" value="Elastin microfibril interfacer 2"/>
    <property type="match status" value="1"/>
</dbReference>
<reference evidence="17" key="1">
    <citation type="submission" date="2025-08" db="UniProtKB">
        <authorList>
            <consortium name="Ensembl"/>
        </authorList>
    </citation>
    <scope>IDENTIFICATION</scope>
</reference>
<dbReference type="Gene3D" id="2.60.120.40">
    <property type="match status" value="1"/>
</dbReference>
<dbReference type="Proteomes" id="UP000694522">
    <property type="component" value="Unplaced"/>
</dbReference>
<feature type="coiled-coil region" evidence="13">
    <location>
        <begin position="634"/>
        <end position="686"/>
    </location>
</feature>
<dbReference type="AlphaFoldDB" id="A0A8B9IY36"/>
<dbReference type="InterPro" id="IPR050392">
    <property type="entry name" value="Collagen/C1q_domain"/>
</dbReference>
<dbReference type="Ensembl" id="ENSACOT00000014352.1">
    <property type="protein sequence ID" value="ENSACOP00000013868.1"/>
    <property type="gene ID" value="ENSACOG00000009522.1"/>
</dbReference>
<dbReference type="PANTHER" id="PTHR15427">
    <property type="entry name" value="EMILIN ELASTIN MICROFIBRIL INTERFACE-LOCATED PROTEIN ELASTIN MICROFIBRIL INTERFACER"/>
    <property type="match status" value="1"/>
</dbReference>
<keyword evidence="5" id="KW-0130">Cell adhesion</keyword>
<evidence type="ECO:0000256" key="12">
    <source>
        <dbReference type="ARBA" id="ARBA00075986"/>
    </source>
</evidence>
<evidence type="ECO:0000256" key="1">
    <source>
        <dbReference type="ARBA" id="ARBA00004498"/>
    </source>
</evidence>
<feature type="compositionally biased region" description="Gly residues" evidence="14">
    <location>
        <begin position="30"/>
        <end position="50"/>
    </location>
</feature>
<evidence type="ECO:0000256" key="7">
    <source>
        <dbReference type="ARBA" id="ARBA00023119"/>
    </source>
</evidence>
<dbReference type="PROSITE" id="PS51041">
    <property type="entry name" value="EMI"/>
    <property type="match status" value="1"/>
</dbReference>
<evidence type="ECO:0000313" key="18">
    <source>
        <dbReference type="Proteomes" id="UP000694522"/>
    </source>
</evidence>
<protein>
    <recommendedName>
        <fullName evidence="11">EMILIN-2</fullName>
    </recommendedName>
    <alternativeName>
        <fullName evidence="12">Elastin microfibril interface-located protein 2</fullName>
    </alternativeName>
</protein>
<keyword evidence="18" id="KW-1185">Reference proteome</keyword>
<comment type="subunit">
    <text evidence="10">Homotrimer associated through a moderately stable interaction of the C-terminal globular C1q domains, allowing the nucleation of the triple helix and then a further quaternary assembly to higher-order polymers via intermolecular disulfide bonds. Interacts with EMILIN1.</text>
</comment>
<dbReference type="SUPFAM" id="SSF49842">
    <property type="entry name" value="TNF-like"/>
    <property type="match status" value="1"/>
</dbReference>
<evidence type="ECO:0000256" key="13">
    <source>
        <dbReference type="SAM" id="Coils"/>
    </source>
</evidence>
<keyword evidence="8" id="KW-1015">Disulfide bond</keyword>
<keyword evidence="3" id="KW-0272">Extracellular matrix</keyword>
<organism evidence="17 18">
    <name type="scientific">Amazona collaria</name>
    <name type="common">yellow-billed parrot</name>
    <dbReference type="NCBI Taxonomy" id="241587"/>
    <lineage>
        <taxon>Eukaryota</taxon>
        <taxon>Metazoa</taxon>
        <taxon>Chordata</taxon>
        <taxon>Craniata</taxon>
        <taxon>Vertebrata</taxon>
        <taxon>Euteleostomi</taxon>
        <taxon>Archelosauria</taxon>
        <taxon>Archosauria</taxon>
        <taxon>Dinosauria</taxon>
        <taxon>Saurischia</taxon>
        <taxon>Theropoda</taxon>
        <taxon>Coelurosauria</taxon>
        <taxon>Aves</taxon>
        <taxon>Neognathae</taxon>
        <taxon>Neoaves</taxon>
        <taxon>Telluraves</taxon>
        <taxon>Australaves</taxon>
        <taxon>Psittaciformes</taxon>
        <taxon>Psittacidae</taxon>
        <taxon>Amazona</taxon>
    </lineage>
</organism>
<dbReference type="InterPro" id="IPR008983">
    <property type="entry name" value="Tumour_necrosis_fac-like_dom"/>
</dbReference>
<dbReference type="InterPro" id="IPR011489">
    <property type="entry name" value="EMI_domain"/>
</dbReference>
<evidence type="ECO:0000313" key="17">
    <source>
        <dbReference type="Ensembl" id="ENSACOP00000013868.1"/>
    </source>
</evidence>
<feature type="compositionally biased region" description="Pro residues" evidence="14">
    <location>
        <begin position="11"/>
        <end position="24"/>
    </location>
</feature>
<keyword evidence="6 13" id="KW-0175">Coiled coil</keyword>
<name>A0A8B9IY36_9PSIT</name>
<comment type="subcellular location">
    <subcellularLocation>
        <location evidence="1">Secreted</location>
        <location evidence="1">Extracellular space</location>
        <location evidence="1">Extracellular matrix</location>
    </subcellularLocation>
</comment>
<dbReference type="Pfam" id="PF00386">
    <property type="entry name" value="C1q"/>
    <property type="match status" value="1"/>
</dbReference>
<evidence type="ECO:0000256" key="2">
    <source>
        <dbReference type="ARBA" id="ARBA00022525"/>
    </source>
</evidence>
<feature type="coiled-coil region" evidence="13">
    <location>
        <begin position="362"/>
        <end position="403"/>
    </location>
</feature>
<evidence type="ECO:0000256" key="4">
    <source>
        <dbReference type="ARBA" id="ARBA00022729"/>
    </source>
</evidence>
<dbReference type="SMART" id="SM00110">
    <property type="entry name" value="C1Q"/>
    <property type="match status" value="1"/>
</dbReference>
<evidence type="ECO:0000256" key="3">
    <source>
        <dbReference type="ARBA" id="ARBA00022530"/>
    </source>
</evidence>